<dbReference type="GO" id="GO:0005886">
    <property type="term" value="C:plasma membrane"/>
    <property type="evidence" value="ECO:0007669"/>
    <property type="project" value="UniProtKB-SubCell"/>
</dbReference>
<dbReference type="AlphaFoldDB" id="A0A3M7PHJ0"/>
<dbReference type="InterPro" id="IPR016274">
    <property type="entry name" value="Histidine_acid_Pase_euk"/>
</dbReference>
<evidence type="ECO:0000256" key="13">
    <source>
        <dbReference type="ARBA" id="ARBA00043671"/>
    </source>
</evidence>
<dbReference type="PIRSF" id="PIRSF000894">
    <property type="entry name" value="Acid_phosphatase"/>
    <property type="match status" value="1"/>
</dbReference>
<keyword evidence="10" id="KW-0325">Glycoprotein</keyword>
<comment type="catalytic activity">
    <reaction evidence="14">
        <text>1D-myo-inositol hexakisphosphate + H2O = 1D-myo-inositol 1,2,4,5,6-pentakisphosphate + phosphate</text>
        <dbReference type="Rhea" id="RHEA:16989"/>
        <dbReference type="ChEBI" id="CHEBI:15377"/>
        <dbReference type="ChEBI" id="CHEBI:43474"/>
        <dbReference type="ChEBI" id="CHEBI:57798"/>
        <dbReference type="ChEBI" id="CHEBI:58130"/>
        <dbReference type="EC" id="3.1.3.62"/>
    </reaction>
    <physiologicalReaction direction="left-to-right" evidence="14">
        <dbReference type="Rhea" id="RHEA:16990"/>
    </physiologicalReaction>
</comment>
<evidence type="ECO:0000256" key="17">
    <source>
        <dbReference type="SAM" id="SignalP"/>
    </source>
</evidence>
<feature type="disulfide bond" evidence="16">
    <location>
        <begin position="259"/>
        <end position="272"/>
    </location>
</feature>
<comment type="caution">
    <text evidence="18">The sequence shown here is derived from an EMBL/GenBank/DDBJ whole genome shotgun (WGS) entry which is preliminary data.</text>
</comment>
<evidence type="ECO:0000256" key="8">
    <source>
        <dbReference type="ARBA" id="ARBA00022801"/>
    </source>
</evidence>
<evidence type="ECO:0000313" key="18">
    <source>
        <dbReference type="EMBL" id="RMZ98483.1"/>
    </source>
</evidence>
<dbReference type="InterPro" id="IPR029033">
    <property type="entry name" value="His_PPase_superfam"/>
</dbReference>
<dbReference type="GO" id="GO:0034417">
    <property type="term" value="F:bisphosphoglycerate 3-phosphatase activity"/>
    <property type="evidence" value="ECO:0007669"/>
    <property type="project" value="UniProtKB-EC"/>
</dbReference>
<evidence type="ECO:0000313" key="19">
    <source>
        <dbReference type="Proteomes" id="UP000276133"/>
    </source>
</evidence>
<keyword evidence="7 17" id="KW-0732">Signal</keyword>
<comment type="similarity">
    <text evidence="2">Belongs to the histidine acid phosphatase family. MINPP1 subfamily.</text>
</comment>
<evidence type="ECO:0000256" key="14">
    <source>
        <dbReference type="ARBA" id="ARBA00043691"/>
    </source>
</evidence>
<evidence type="ECO:0000256" key="4">
    <source>
        <dbReference type="ARBA" id="ARBA00013040"/>
    </source>
</evidence>
<dbReference type="Pfam" id="PF00328">
    <property type="entry name" value="His_Phos_2"/>
    <property type="match status" value="1"/>
</dbReference>
<evidence type="ECO:0000256" key="1">
    <source>
        <dbReference type="ARBA" id="ARBA00004236"/>
    </source>
</evidence>
<evidence type="ECO:0000256" key="3">
    <source>
        <dbReference type="ARBA" id="ARBA00012976"/>
    </source>
</evidence>
<dbReference type="Gene3D" id="3.40.50.1240">
    <property type="entry name" value="Phosphoglycerate mutase-like"/>
    <property type="match status" value="1"/>
</dbReference>
<sequence length="455" mass="53014">MICCLSDLPAITTLILALYIAQSLQLKHSTKTAYLDSFNKEQIDYINNNQNYKLENCSAEQIFIFLRHGSRYPNSKYVHKTSDFLDKVRQLRANQKKSANLTYSAAIDDVIVTFDDKPSHGLSELGALEMQQIALRFKKRFPNLFSRENALDSIDIVSSDRDRCIDSGRNFVFGLFGKNSELSNLLINKFVINNTLIRYFDQCHQYIEKIKNKKNSLPNLANFMNGPEMIKLLEEFKSRNRIQELDFRTKILITIFGLCGIEHAHRMKTNWCKLFEGDSELEILSYYSDLKDFWIKSYGNELNYQIVQYLYQDLFANFDLSLKNDSKKKKVLLRFGHAENIIPLLSVLNLFRDPYQLTHDKFSQVKDRYFKTAVMSPFASNLAFVLHKCNNTIEPFRIKILVNEMPLEMLHTGRVECSFESKSECSYSKFSSMLKNFLEIDLDTNCAVRNLENEL</sequence>
<dbReference type="PANTHER" id="PTHR20963">
    <property type="entry name" value="MULTIPLE INOSITOL POLYPHOSPHATE PHOSPHATASE-RELATED"/>
    <property type="match status" value="1"/>
</dbReference>
<dbReference type="OrthoDB" id="6509975at2759"/>
<feature type="signal peptide" evidence="17">
    <location>
        <begin position="1"/>
        <end position="17"/>
    </location>
</feature>
<comment type="subcellular location">
    <subcellularLocation>
        <location evidence="1">Cell membrane</location>
    </subcellularLocation>
</comment>
<dbReference type="InterPro" id="IPR000560">
    <property type="entry name" value="His_Pase_clade-2"/>
</dbReference>
<keyword evidence="19" id="KW-1185">Reference proteome</keyword>
<organism evidence="18 19">
    <name type="scientific">Brachionus plicatilis</name>
    <name type="common">Marine rotifer</name>
    <name type="synonym">Brachionus muelleri</name>
    <dbReference type="NCBI Taxonomy" id="10195"/>
    <lineage>
        <taxon>Eukaryota</taxon>
        <taxon>Metazoa</taxon>
        <taxon>Spiralia</taxon>
        <taxon>Gnathifera</taxon>
        <taxon>Rotifera</taxon>
        <taxon>Eurotatoria</taxon>
        <taxon>Monogononta</taxon>
        <taxon>Pseudotrocha</taxon>
        <taxon>Ploima</taxon>
        <taxon>Brachionidae</taxon>
        <taxon>Brachionus</taxon>
    </lineage>
</organism>
<comment type="catalytic activity">
    <reaction evidence="15">
        <text>(2R)-2,3-bisphosphoglycerate + H2O = (2R)-2-phosphoglycerate + phosphate</text>
        <dbReference type="Rhea" id="RHEA:27381"/>
        <dbReference type="ChEBI" id="CHEBI:15377"/>
        <dbReference type="ChEBI" id="CHEBI:43474"/>
        <dbReference type="ChEBI" id="CHEBI:58248"/>
        <dbReference type="ChEBI" id="CHEBI:58289"/>
        <dbReference type="EC" id="3.1.3.80"/>
    </reaction>
    <physiologicalReaction direction="left-to-right" evidence="15">
        <dbReference type="Rhea" id="RHEA:27382"/>
    </physiologicalReaction>
</comment>
<dbReference type="GO" id="GO:0016158">
    <property type="term" value="F:inositol hexakisphosphate 3-phosphatase activity"/>
    <property type="evidence" value="ECO:0007669"/>
    <property type="project" value="RHEA"/>
</dbReference>
<evidence type="ECO:0000256" key="2">
    <source>
        <dbReference type="ARBA" id="ARBA00008422"/>
    </source>
</evidence>
<evidence type="ECO:0000256" key="6">
    <source>
        <dbReference type="ARBA" id="ARBA00022475"/>
    </source>
</evidence>
<reference evidence="18 19" key="1">
    <citation type="journal article" date="2018" name="Sci. Rep.">
        <title>Genomic signatures of local adaptation to the degree of environmental predictability in rotifers.</title>
        <authorList>
            <person name="Franch-Gras L."/>
            <person name="Hahn C."/>
            <person name="Garcia-Roger E.M."/>
            <person name="Carmona M.J."/>
            <person name="Serra M."/>
            <person name="Gomez A."/>
        </authorList>
    </citation>
    <scope>NUCLEOTIDE SEQUENCE [LARGE SCALE GENOMIC DNA]</scope>
    <source>
        <strain evidence="18">HYR1</strain>
    </source>
</reference>
<dbReference type="PANTHER" id="PTHR20963:SF8">
    <property type="entry name" value="MULTIPLE INOSITOL POLYPHOSPHATE PHOSPHATASE 1"/>
    <property type="match status" value="1"/>
</dbReference>
<proteinExistence type="inferred from homology"/>
<name>A0A3M7PHJ0_BRAPC</name>
<dbReference type="EC" id="3.1.3.62" evidence="4"/>
<dbReference type="STRING" id="10195.A0A3M7PHJ0"/>
<accession>A0A3M7PHJ0</accession>
<dbReference type="GO" id="GO:0003993">
    <property type="term" value="F:acid phosphatase activity"/>
    <property type="evidence" value="ECO:0007669"/>
    <property type="project" value="TreeGrafter"/>
</dbReference>
<dbReference type="Proteomes" id="UP000276133">
    <property type="component" value="Unassembled WGS sequence"/>
</dbReference>
<dbReference type="EMBL" id="REGN01010748">
    <property type="protein sequence ID" value="RMZ98483.1"/>
    <property type="molecule type" value="Genomic_DNA"/>
</dbReference>
<evidence type="ECO:0000256" key="7">
    <source>
        <dbReference type="ARBA" id="ARBA00022729"/>
    </source>
</evidence>
<keyword evidence="16" id="KW-1015">Disulfide bond</keyword>
<keyword evidence="9" id="KW-0472">Membrane</keyword>
<comment type="catalytic activity">
    <reaction evidence="13">
        <text>1D-myo-inositol 1,2,4,5,6-pentakisphosphate + H2O = 1D-myo-inositol 1,2,5,6-tetrakisphosphate + phosphate</text>
        <dbReference type="Rhea" id="RHEA:77115"/>
        <dbReference type="ChEBI" id="CHEBI:15377"/>
        <dbReference type="ChEBI" id="CHEBI:43474"/>
        <dbReference type="ChEBI" id="CHEBI:57798"/>
        <dbReference type="ChEBI" id="CHEBI:195535"/>
        <dbReference type="EC" id="3.1.3.62"/>
    </reaction>
    <physiologicalReaction direction="left-to-right" evidence="13">
        <dbReference type="Rhea" id="RHEA:77116"/>
    </physiologicalReaction>
</comment>
<feature type="chain" id="PRO_5018073682" description="Multiple inositol polyphosphate phosphatase 1" evidence="17">
    <location>
        <begin position="18"/>
        <end position="455"/>
    </location>
</feature>
<dbReference type="SUPFAM" id="SSF53254">
    <property type="entry name" value="Phosphoglycerate mutase-like"/>
    <property type="match status" value="1"/>
</dbReference>
<feature type="disulfide bond" evidence="16">
    <location>
        <begin position="417"/>
        <end position="425"/>
    </location>
</feature>
<evidence type="ECO:0000256" key="9">
    <source>
        <dbReference type="ARBA" id="ARBA00023136"/>
    </source>
</evidence>
<evidence type="ECO:0000256" key="12">
    <source>
        <dbReference type="ARBA" id="ARBA00043668"/>
    </source>
</evidence>
<dbReference type="EC" id="3.1.3.80" evidence="3"/>
<feature type="disulfide bond" evidence="16">
    <location>
        <begin position="57"/>
        <end position="389"/>
    </location>
</feature>
<protein>
    <recommendedName>
        <fullName evidence="5">Multiple inositol polyphosphate phosphatase 1</fullName>
        <ecNumber evidence="4">3.1.3.62</ecNumber>
        <ecNumber evidence="3">3.1.3.80</ecNumber>
    </recommendedName>
    <alternativeName>
        <fullName evidence="11">2,3-bisphosphoglycerate 3-phosphatase</fullName>
    </alternativeName>
</protein>
<evidence type="ECO:0000256" key="11">
    <source>
        <dbReference type="ARBA" id="ARBA00031642"/>
    </source>
</evidence>
<gene>
    <name evidence="18" type="ORF">BpHYR1_021620</name>
</gene>
<dbReference type="CDD" id="cd07061">
    <property type="entry name" value="HP_HAP_like"/>
    <property type="match status" value="1"/>
</dbReference>
<comment type="catalytic activity">
    <reaction evidence="12">
        <text>1D-myo-inositol 1,2,5,6-tetrakisphosphate + H2O = 1D-myo-inositol 1,2,6-trisphosphate + phosphate</text>
        <dbReference type="Rhea" id="RHEA:77119"/>
        <dbReference type="ChEBI" id="CHEBI:15377"/>
        <dbReference type="ChEBI" id="CHEBI:43474"/>
        <dbReference type="ChEBI" id="CHEBI:195535"/>
        <dbReference type="ChEBI" id="CHEBI:195537"/>
        <dbReference type="EC" id="3.1.3.62"/>
    </reaction>
    <physiologicalReaction direction="left-to-right" evidence="12">
        <dbReference type="Rhea" id="RHEA:77120"/>
    </physiologicalReaction>
</comment>
<keyword evidence="6" id="KW-1003">Cell membrane</keyword>
<evidence type="ECO:0000256" key="10">
    <source>
        <dbReference type="ARBA" id="ARBA00023180"/>
    </source>
</evidence>
<keyword evidence="8 18" id="KW-0378">Hydrolase</keyword>
<evidence type="ECO:0000256" key="15">
    <source>
        <dbReference type="ARBA" id="ARBA00043832"/>
    </source>
</evidence>
<evidence type="ECO:0000256" key="16">
    <source>
        <dbReference type="PIRSR" id="PIRSR000894-2"/>
    </source>
</evidence>
<evidence type="ECO:0000256" key="5">
    <source>
        <dbReference type="ARBA" id="ARBA00018097"/>
    </source>
</evidence>